<dbReference type="AlphaFoldDB" id="A0A1F6W2L9"/>
<evidence type="ECO:0008006" key="3">
    <source>
        <dbReference type="Google" id="ProtNLM"/>
    </source>
</evidence>
<organism evidence="1 2">
    <name type="scientific">Candidatus Nomurabacteria bacterium RIFCSPHIGHO2_02_FULL_42_19</name>
    <dbReference type="NCBI Taxonomy" id="1801756"/>
    <lineage>
        <taxon>Bacteria</taxon>
        <taxon>Candidatus Nomuraibacteriota</taxon>
    </lineage>
</organism>
<gene>
    <name evidence="1" type="ORF">A3C67_01450</name>
</gene>
<dbReference type="GO" id="GO:0006355">
    <property type="term" value="P:regulation of DNA-templated transcription"/>
    <property type="evidence" value="ECO:0007669"/>
    <property type="project" value="InterPro"/>
</dbReference>
<dbReference type="Gene3D" id="1.10.1220.10">
    <property type="entry name" value="Met repressor-like"/>
    <property type="match status" value="1"/>
</dbReference>
<evidence type="ECO:0000313" key="1">
    <source>
        <dbReference type="EMBL" id="OGI76016.1"/>
    </source>
</evidence>
<evidence type="ECO:0000313" key="2">
    <source>
        <dbReference type="Proteomes" id="UP000179275"/>
    </source>
</evidence>
<name>A0A1F6W2L9_9BACT</name>
<dbReference type="Proteomes" id="UP000179275">
    <property type="component" value="Unassembled WGS sequence"/>
</dbReference>
<comment type="caution">
    <text evidence="1">The sequence shown here is derived from an EMBL/GenBank/DDBJ whole genome shotgun (WGS) entry which is preliminary data.</text>
</comment>
<dbReference type="InterPro" id="IPR007337">
    <property type="entry name" value="RelB/DinJ"/>
</dbReference>
<dbReference type="STRING" id="1801756.A3C67_01450"/>
<protein>
    <recommendedName>
        <fullName evidence="3">Damage-inducible protein J</fullName>
    </recommendedName>
</protein>
<sequence>MNTTMQIRIDSSTKSKAKKAFKDMGIDMSSGVKMFLHQVAVDKCMPFVPSTTKTRALRKKWDKEFEWVMKHGKGYASAKEMHSAIMMK</sequence>
<reference evidence="1 2" key="1">
    <citation type="journal article" date="2016" name="Nat. Commun.">
        <title>Thousands of microbial genomes shed light on interconnected biogeochemical processes in an aquifer system.</title>
        <authorList>
            <person name="Anantharaman K."/>
            <person name="Brown C.T."/>
            <person name="Hug L.A."/>
            <person name="Sharon I."/>
            <person name="Castelle C.J."/>
            <person name="Probst A.J."/>
            <person name="Thomas B.C."/>
            <person name="Singh A."/>
            <person name="Wilkins M.J."/>
            <person name="Karaoz U."/>
            <person name="Brodie E.L."/>
            <person name="Williams K.H."/>
            <person name="Hubbard S.S."/>
            <person name="Banfield J.F."/>
        </authorList>
    </citation>
    <scope>NUCLEOTIDE SEQUENCE [LARGE SCALE GENOMIC DNA]</scope>
</reference>
<proteinExistence type="predicted"/>
<accession>A0A1F6W2L9</accession>
<dbReference type="NCBIfam" id="TIGR02384">
    <property type="entry name" value="RelB_DinJ"/>
    <property type="match status" value="1"/>
</dbReference>
<dbReference type="EMBL" id="MFUG01000013">
    <property type="protein sequence ID" value="OGI76016.1"/>
    <property type="molecule type" value="Genomic_DNA"/>
</dbReference>
<dbReference type="Pfam" id="PF04221">
    <property type="entry name" value="RelB"/>
    <property type="match status" value="1"/>
</dbReference>
<dbReference type="InterPro" id="IPR013321">
    <property type="entry name" value="Arc_rbn_hlx_hlx"/>
</dbReference>